<proteinExistence type="predicted"/>
<accession>A0A3P8FSM7</accession>
<keyword evidence="3" id="KW-1185">Reference proteome</keyword>
<dbReference type="OrthoDB" id="10055660at2759"/>
<organism evidence="3 4">
    <name type="scientific">Heligmosomoides polygyrus</name>
    <name type="common">Parasitic roundworm</name>
    <dbReference type="NCBI Taxonomy" id="6339"/>
    <lineage>
        <taxon>Eukaryota</taxon>
        <taxon>Metazoa</taxon>
        <taxon>Ecdysozoa</taxon>
        <taxon>Nematoda</taxon>
        <taxon>Chromadorea</taxon>
        <taxon>Rhabditida</taxon>
        <taxon>Rhabditina</taxon>
        <taxon>Rhabditomorpha</taxon>
        <taxon>Strongyloidea</taxon>
        <taxon>Heligmosomidae</taxon>
        <taxon>Heligmosomoides</taxon>
    </lineage>
</organism>
<reference evidence="2 3" key="1">
    <citation type="submission" date="2018-11" db="EMBL/GenBank/DDBJ databases">
        <authorList>
            <consortium name="Pathogen Informatics"/>
        </authorList>
    </citation>
    <scope>NUCLEOTIDE SEQUENCE [LARGE SCALE GENOMIC DNA]</scope>
</reference>
<dbReference type="PANTHER" id="PTHR45786">
    <property type="entry name" value="DNA BINDING PROTEIN-LIKE"/>
    <property type="match status" value="1"/>
</dbReference>
<dbReference type="Proteomes" id="UP000050761">
    <property type="component" value="Unassembled WGS sequence"/>
</dbReference>
<dbReference type="InterPro" id="IPR025476">
    <property type="entry name" value="Helitron_helicase-like"/>
</dbReference>
<evidence type="ECO:0000313" key="2">
    <source>
        <dbReference type="EMBL" id="VDP61274.1"/>
    </source>
</evidence>
<dbReference type="AlphaFoldDB" id="A0A183GWR9"/>
<evidence type="ECO:0000313" key="4">
    <source>
        <dbReference type="WBParaSite" id="HPBE_0002713901-mRNA-1"/>
    </source>
</evidence>
<name>A0A183GWR9_HELPZ</name>
<feature type="domain" description="Helitron helicase-like" evidence="1">
    <location>
        <begin position="19"/>
        <end position="157"/>
    </location>
</feature>
<sequence length="397" mass="45716">MEKTVTGNNRRTRVTQKEFYSYLLFARTGRFNPLLHAGKLLQQYVVDSWLKIEMNRLNFLRKNQKELRLDTVRGLHDYMIGDDSHDGPPRRRIILAASFTGGPRHMIEQYQDAMSIVSKYGKPDIFLTFTCNPNWREIQNNLAGGQSASDRPDLVTRLISAELPDSDSDPELFEIVSKNMIHRPCGNLNPTSPCMRDGVCTKRFPKNFRSETSLHVDGYPEYRRRDDGRYVMCRGVRMDNRSVVPYCPYLTRMFEAHINVEICALIHAVKYLFKYVYKGPDRARVHIYQHNNDAAQTDHDEIEAYIDARYVCAPEAVHRIFGFKMQCRSDAVQRLQVQLPGFEAVTFEAGAKQQALNAAQNRLSTLTGYFAINKTCNDLAQQYGRLPEGMVDSRSLH</sequence>
<evidence type="ECO:0000313" key="3">
    <source>
        <dbReference type="Proteomes" id="UP000050761"/>
    </source>
</evidence>
<gene>
    <name evidence="2" type="ORF">HPBE_LOCUS27138</name>
</gene>
<dbReference type="WBParaSite" id="HPBE_0002713901-mRNA-1">
    <property type="protein sequence ID" value="HPBE_0002713901-mRNA-1"/>
    <property type="gene ID" value="HPBE_0002713901"/>
</dbReference>
<dbReference type="EMBL" id="UZAH01042155">
    <property type="protein sequence ID" value="VDP61274.1"/>
    <property type="molecule type" value="Genomic_DNA"/>
</dbReference>
<dbReference type="PANTHER" id="PTHR45786:SF74">
    <property type="entry name" value="ATP-DEPENDENT DNA HELICASE"/>
    <property type="match status" value="1"/>
</dbReference>
<accession>A0A183GWR9</accession>
<reference evidence="4" key="2">
    <citation type="submission" date="2019-09" db="UniProtKB">
        <authorList>
            <consortium name="WormBaseParasite"/>
        </authorList>
    </citation>
    <scope>IDENTIFICATION</scope>
</reference>
<dbReference type="Pfam" id="PF14214">
    <property type="entry name" value="Helitron_like_N"/>
    <property type="match status" value="1"/>
</dbReference>
<evidence type="ECO:0000259" key="1">
    <source>
        <dbReference type="Pfam" id="PF14214"/>
    </source>
</evidence>
<protein>
    <submittedName>
        <fullName evidence="4">Helitron_like_N domain-containing protein</fullName>
    </submittedName>
</protein>